<reference evidence="8 9" key="1">
    <citation type="journal article" date="2009" name="PLoS Genet.">
        <title>Genomic analysis of the basal lineage fungus Rhizopus oryzae reveals a whole-genome duplication.</title>
        <authorList>
            <person name="Ma L.-J."/>
            <person name="Ibrahim A.S."/>
            <person name="Skory C."/>
            <person name="Grabherr M.G."/>
            <person name="Burger G."/>
            <person name="Butler M."/>
            <person name="Elias M."/>
            <person name="Idnurm A."/>
            <person name="Lang B.F."/>
            <person name="Sone T."/>
            <person name="Abe A."/>
            <person name="Calvo S.E."/>
            <person name="Corrochano L.M."/>
            <person name="Engels R."/>
            <person name="Fu J."/>
            <person name="Hansberg W."/>
            <person name="Kim J.-M."/>
            <person name="Kodira C.D."/>
            <person name="Koehrsen M.J."/>
            <person name="Liu B."/>
            <person name="Miranda-Saavedra D."/>
            <person name="O'Leary S."/>
            <person name="Ortiz-Castellanos L."/>
            <person name="Poulter R."/>
            <person name="Rodriguez-Romero J."/>
            <person name="Ruiz-Herrera J."/>
            <person name="Shen Y.-Q."/>
            <person name="Zeng Q."/>
            <person name="Galagan J."/>
            <person name="Birren B.W."/>
            <person name="Cuomo C.A."/>
            <person name="Wickes B.L."/>
        </authorList>
    </citation>
    <scope>NUCLEOTIDE SEQUENCE [LARGE SCALE GENOMIC DNA]</scope>
    <source>
        <strain evidence="9">RA 99-880 / ATCC MYA-4621 / FGSC 9543 / NRRL 43880</strain>
    </source>
</reference>
<evidence type="ECO:0000313" key="9">
    <source>
        <dbReference type="Proteomes" id="UP000009138"/>
    </source>
</evidence>
<dbReference type="InterPro" id="IPR006153">
    <property type="entry name" value="Cation/H_exchanger_TM"/>
</dbReference>
<keyword evidence="9" id="KW-1185">Reference proteome</keyword>
<sequence>MVREKLFLMSMTGFSGSDDLLACFVAGNAFSWDDWFRQETEEAHFQEVIDMMLNLSVFVYIGAIIPWSDFDNTHIGLEPWRLVVIALLILLFRRLPAMLILKPVMPAMTTYWEALFSGWFGPMGVGAVFLSTIAKEDMLEIFEEPESQPVTIELISPVVLFIVLASTLVHGTTIPLFKLGDRIRTRTLSIASSSSTSQVIRLPKFTRKSGELKRNTLRNTMQSSSPVQDEEEAIETATSHLDEEDFLPEESSERRAPQTTTESQSIRFLEPVNPRHTRETKVENQKTLFTLREIFLYPHHHNKEKKLDLGIDHLNPDIEVWNEPHHVVIENKKDASSTVVIHKTEPDWIEKVKDKIKNLHSS</sequence>
<feature type="region of interest" description="Disordered" evidence="5">
    <location>
        <begin position="214"/>
        <end position="280"/>
    </location>
</feature>
<dbReference type="GO" id="GO:0005886">
    <property type="term" value="C:plasma membrane"/>
    <property type="evidence" value="ECO:0007669"/>
    <property type="project" value="InterPro"/>
</dbReference>
<gene>
    <name evidence="8" type="ORF">RO3G_02934</name>
</gene>
<dbReference type="GO" id="GO:0042391">
    <property type="term" value="P:regulation of membrane potential"/>
    <property type="evidence" value="ECO:0007669"/>
    <property type="project" value="InterPro"/>
</dbReference>
<accession>I1BPV0</accession>
<feature type="transmembrane region" description="Helical" evidence="6">
    <location>
        <begin position="51"/>
        <end position="68"/>
    </location>
</feature>
<keyword evidence="4 6" id="KW-0472">Membrane</keyword>
<dbReference type="eggNOG" id="KOG4505">
    <property type="taxonomic scope" value="Eukaryota"/>
</dbReference>
<dbReference type="Pfam" id="PF00999">
    <property type="entry name" value="Na_H_Exchanger"/>
    <property type="match status" value="1"/>
</dbReference>
<evidence type="ECO:0000256" key="6">
    <source>
        <dbReference type="SAM" id="Phobius"/>
    </source>
</evidence>
<feature type="transmembrane region" description="Helical" evidence="6">
    <location>
        <begin position="80"/>
        <end position="101"/>
    </location>
</feature>
<keyword evidence="3 6" id="KW-1133">Transmembrane helix</keyword>
<dbReference type="InterPro" id="IPR004712">
    <property type="entry name" value="Na+/H+_antiporter_fungi"/>
</dbReference>
<feature type="compositionally biased region" description="Polar residues" evidence="5">
    <location>
        <begin position="217"/>
        <end position="227"/>
    </location>
</feature>
<dbReference type="GO" id="GO:0036376">
    <property type="term" value="P:sodium ion export across plasma membrane"/>
    <property type="evidence" value="ECO:0007669"/>
    <property type="project" value="InterPro"/>
</dbReference>
<dbReference type="STRING" id="246409.I1BPV0"/>
<dbReference type="EMBL" id="CH476733">
    <property type="protein sequence ID" value="EIE78230.1"/>
    <property type="molecule type" value="Genomic_DNA"/>
</dbReference>
<keyword evidence="2 6" id="KW-0812">Transmembrane</keyword>
<dbReference type="VEuPathDB" id="FungiDB:RO3G_02934"/>
<dbReference type="OrthoDB" id="2234318at2759"/>
<protein>
    <recommendedName>
        <fullName evidence="7">Cation/H+ exchanger transmembrane domain-containing protein</fullName>
    </recommendedName>
</protein>
<evidence type="ECO:0000256" key="2">
    <source>
        <dbReference type="ARBA" id="ARBA00022692"/>
    </source>
</evidence>
<dbReference type="Proteomes" id="UP000009138">
    <property type="component" value="Unassembled WGS sequence"/>
</dbReference>
<dbReference type="GeneID" id="93609906"/>
<evidence type="ECO:0000256" key="3">
    <source>
        <dbReference type="ARBA" id="ARBA00022989"/>
    </source>
</evidence>
<dbReference type="PANTHER" id="PTHR31382:SF1">
    <property type="entry name" value="SODIUM ION_PROTON EXCHANGER (EUROFUNG)"/>
    <property type="match status" value="1"/>
</dbReference>
<dbReference type="InParanoid" id="I1BPV0"/>
<organism evidence="8 9">
    <name type="scientific">Rhizopus delemar (strain RA 99-880 / ATCC MYA-4621 / FGSC 9543 / NRRL 43880)</name>
    <name type="common">Mucormycosis agent</name>
    <name type="synonym">Rhizopus arrhizus var. delemar</name>
    <dbReference type="NCBI Taxonomy" id="246409"/>
    <lineage>
        <taxon>Eukaryota</taxon>
        <taxon>Fungi</taxon>
        <taxon>Fungi incertae sedis</taxon>
        <taxon>Mucoromycota</taxon>
        <taxon>Mucoromycotina</taxon>
        <taxon>Mucoromycetes</taxon>
        <taxon>Mucorales</taxon>
        <taxon>Mucorineae</taxon>
        <taxon>Rhizopodaceae</taxon>
        <taxon>Rhizopus</taxon>
    </lineage>
</organism>
<feature type="domain" description="Cation/H+ exchanger transmembrane" evidence="7">
    <location>
        <begin position="15"/>
        <end position="175"/>
    </location>
</feature>
<dbReference type="AlphaFoldDB" id="I1BPV0"/>
<evidence type="ECO:0000256" key="1">
    <source>
        <dbReference type="ARBA" id="ARBA00004141"/>
    </source>
</evidence>
<feature type="compositionally biased region" description="Polar residues" evidence="5">
    <location>
        <begin position="257"/>
        <end position="266"/>
    </location>
</feature>
<feature type="transmembrane region" description="Helical" evidence="6">
    <location>
        <begin position="154"/>
        <end position="177"/>
    </location>
</feature>
<feature type="transmembrane region" description="Helical" evidence="6">
    <location>
        <begin position="113"/>
        <end position="134"/>
    </location>
</feature>
<evidence type="ECO:0000259" key="7">
    <source>
        <dbReference type="Pfam" id="PF00999"/>
    </source>
</evidence>
<name>I1BPV0_RHIO9</name>
<comment type="subcellular location">
    <subcellularLocation>
        <location evidence="1">Membrane</location>
        <topology evidence="1">Multi-pass membrane protein</topology>
    </subcellularLocation>
</comment>
<dbReference type="GO" id="GO:0120029">
    <property type="term" value="P:proton export across plasma membrane"/>
    <property type="evidence" value="ECO:0007669"/>
    <property type="project" value="InterPro"/>
</dbReference>
<dbReference type="PANTHER" id="PTHR31382">
    <property type="entry name" value="NA(+)/H(+) ANTIPORTER"/>
    <property type="match status" value="1"/>
</dbReference>
<evidence type="ECO:0000256" key="5">
    <source>
        <dbReference type="SAM" id="MobiDB-lite"/>
    </source>
</evidence>
<evidence type="ECO:0000313" key="8">
    <source>
        <dbReference type="EMBL" id="EIE78230.1"/>
    </source>
</evidence>
<proteinExistence type="predicted"/>
<dbReference type="GO" id="GO:0015385">
    <property type="term" value="F:sodium:proton antiporter activity"/>
    <property type="evidence" value="ECO:0007669"/>
    <property type="project" value="InterPro"/>
</dbReference>
<dbReference type="RefSeq" id="XP_067513626.1">
    <property type="nucleotide sequence ID" value="XM_067657525.1"/>
</dbReference>
<evidence type="ECO:0000256" key="4">
    <source>
        <dbReference type="ARBA" id="ARBA00023136"/>
    </source>
</evidence>